<comment type="caution">
    <text evidence="1">The sequence shown here is derived from an EMBL/GenBank/DDBJ whole genome shotgun (WGS) entry which is preliminary data.</text>
</comment>
<sequence length="126" mass="14489">MSNIEKELVFSSKKLSYNDLQEQVNLATFLIEDDEGIIEDDEGITNDSEEEVVEYDLEIIERFDIENIVILKDKIFQDGESDTDSEELQSDRSNEFNENKIVVNNKIGQGVFDFDPADLVADFIKE</sequence>
<protein>
    <submittedName>
        <fullName evidence="1">26947_t:CDS:1</fullName>
    </submittedName>
</protein>
<keyword evidence="2" id="KW-1185">Reference proteome</keyword>
<name>A0ABN7W9V4_GIGMA</name>
<gene>
    <name evidence="1" type="ORF">GMARGA_LOCUS27635</name>
</gene>
<evidence type="ECO:0000313" key="2">
    <source>
        <dbReference type="Proteomes" id="UP000789901"/>
    </source>
</evidence>
<proteinExistence type="predicted"/>
<dbReference type="EMBL" id="CAJVQB010034077">
    <property type="protein sequence ID" value="CAG8820670.1"/>
    <property type="molecule type" value="Genomic_DNA"/>
</dbReference>
<accession>A0ABN7W9V4</accession>
<reference evidence="1 2" key="1">
    <citation type="submission" date="2021-06" db="EMBL/GenBank/DDBJ databases">
        <authorList>
            <person name="Kallberg Y."/>
            <person name="Tangrot J."/>
            <person name="Rosling A."/>
        </authorList>
    </citation>
    <scope>NUCLEOTIDE SEQUENCE [LARGE SCALE GENOMIC DNA]</scope>
    <source>
        <strain evidence="1 2">120-4 pot B 10/14</strain>
    </source>
</reference>
<evidence type="ECO:0000313" key="1">
    <source>
        <dbReference type="EMBL" id="CAG8820670.1"/>
    </source>
</evidence>
<dbReference type="Proteomes" id="UP000789901">
    <property type="component" value="Unassembled WGS sequence"/>
</dbReference>
<organism evidence="1 2">
    <name type="scientific">Gigaspora margarita</name>
    <dbReference type="NCBI Taxonomy" id="4874"/>
    <lineage>
        <taxon>Eukaryota</taxon>
        <taxon>Fungi</taxon>
        <taxon>Fungi incertae sedis</taxon>
        <taxon>Mucoromycota</taxon>
        <taxon>Glomeromycotina</taxon>
        <taxon>Glomeromycetes</taxon>
        <taxon>Diversisporales</taxon>
        <taxon>Gigasporaceae</taxon>
        <taxon>Gigaspora</taxon>
    </lineage>
</organism>